<proteinExistence type="predicted"/>
<sequence>MAHSWDHERDKRLLVAILAVHAPLDFAAVAKVMGQGDSARAVKTHCYTLKTRLEANSEQSNPNDKADKPTGRGRKAPRTPTKRKDVSHTKTENDSVDESQEGDGDESCESPTKQRKL</sequence>
<gene>
    <name evidence="2" type="ORF">N7472_006727</name>
</gene>
<evidence type="ECO:0000256" key="1">
    <source>
        <dbReference type="SAM" id="MobiDB-lite"/>
    </source>
</evidence>
<accession>A0A9W9M905</accession>
<dbReference type="EMBL" id="JAPQKP010000004">
    <property type="protein sequence ID" value="KAJ5194261.1"/>
    <property type="molecule type" value="Genomic_DNA"/>
</dbReference>
<name>A0A9W9M905_9EURO</name>
<dbReference type="Proteomes" id="UP001150879">
    <property type="component" value="Unassembled WGS sequence"/>
</dbReference>
<protein>
    <recommendedName>
        <fullName evidence="4">Myb-like domain-containing protein</fullName>
    </recommendedName>
</protein>
<evidence type="ECO:0000313" key="3">
    <source>
        <dbReference type="Proteomes" id="UP001150879"/>
    </source>
</evidence>
<evidence type="ECO:0008006" key="4">
    <source>
        <dbReference type="Google" id="ProtNLM"/>
    </source>
</evidence>
<evidence type="ECO:0000313" key="2">
    <source>
        <dbReference type="EMBL" id="KAJ5194261.1"/>
    </source>
</evidence>
<dbReference type="OrthoDB" id="4284875at2759"/>
<feature type="compositionally biased region" description="Basic residues" evidence="1">
    <location>
        <begin position="71"/>
        <end position="81"/>
    </location>
</feature>
<reference evidence="2" key="1">
    <citation type="submission" date="2022-11" db="EMBL/GenBank/DDBJ databases">
        <authorList>
            <person name="Petersen C."/>
        </authorList>
    </citation>
    <scope>NUCLEOTIDE SEQUENCE</scope>
    <source>
        <strain evidence="2">IBT 16849</strain>
    </source>
</reference>
<keyword evidence="3" id="KW-1185">Reference proteome</keyword>
<feature type="compositionally biased region" description="Polar residues" evidence="1">
    <location>
        <begin position="54"/>
        <end position="63"/>
    </location>
</feature>
<feature type="compositionally biased region" description="Acidic residues" evidence="1">
    <location>
        <begin position="94"/>
        <end position="108"/>
    </location>
</feature>
<organism evidence="2 3">
    <name type="scientific">Penicillium cf. griseofulvum</name>
    <dbReference type="NCBI Taxonomy" id="2972120"/>
    <lineage>
        <taxon>Eukaryota</taxon>
        <taxon>Fungi</taxon>
        <taxon>Dikarya</taxon>
        <taxon>Ascomycota</taxon>
        <taxon>Pezizomycotina</taxon>
        <taxon>Eurotiomycetes</taxon>
        <taxon>Eurotiomycetidae</taxon>
        <taxon>Eurotiales</taxon>
        <taxon>Aspergillaceae</taxon>
        <taxon>Penicillium</taxon>
    </lineage>
</organism>
<feature type="compositionally biased region" description="Basic and acidic residues" evidence="1">
    <location>
        <begin position="82"/>
        <end position="93"/>
    </location>
</feature>
<reference evidence="2" key="2">
    <citation type="journal article" date="2023" name="IMA Fungus">
        <title>Comparative genomic study of the Penicillium genus elucidates a diverse pangenome and 15 lateral gene transfer events.</title>
        <authorList>
            <person name="Petersen C."/>
            <person name="Sorensen T."/>
            <person name="Nielsen M.R."/>
            <person name="Sondergaard T.E."/>
            <person name="Sorensen J.L."/>
            <person name="Fitzpatrick D.A."/>
            <person name="Frisvad J.C."/>
            <person name="Nielsen K.L."/>
        </authorList>
    </citation>
    <scope>NUCLEOTIDE SEQUENCE</scope>
    <source>
        <strain evidence="2">IBT 16849</strain>
    </source>
</reference>
<feature type="region of interest" description="Disordered" evidence="1">
    <location>
        <begin position="52"/>
        <end position="117"/>
    </location>
</feature>
<comment type="caution">
    <text evidence="2">The sequence shown here is derived from an EMBL/GenBank/DDBJ whole genome shotgun (WGS) entry which is preliminary data.</text>
</comment>
<dbReference type="AlphaFoldDB" id="A0A9W9M905"/>